<comment type="similarity">
    <text evidence="1">Belongs to the 'phage' integrase family.</text>
</comment>
<evidence type="ECO:0000256" key="1">
    <source>
        <dbReference type="ARBA" id="ARBA00008857"/>
    </source>
</evidence>
<dbReference type="EMBL" id="CP119391">
    <property type="protein sequence ID" value="WNK19081.1"/>
    <property type="molecule type" value="Genomic_DNA"/>
</dbReference>
<keyword evidence="3" id="KW-0238">DNA-binding</keyword>
<dbReference type="PANTHER" id="PTHR30349:SF41">
    <property type="entry name" value="INTEGRASE_RECOMBINASE PROTEIN MJ0367-RELATED"/>
    <property type="match status" value="1"/>
</dbReference>
<organism evidence="6 7">
    <name type="scientific">Halomonas piscis</name>
    <dbReference type="NCBI Taxonomy" id="3031727"/>
    <lineage>
        <taxon>Bacteria</taxon>
        <taxon>Pseudomonadati</taxon>
        <taxon>Pseudomonadota</taxon>
        <taxon>Gammaproteobacteria</taxon>
        <taxon>Oceanospirillales</taxon>
        <taxon>Halomonadaceae</taxon>
        <taxon>Halomonas</taxon>
    </lineage>
</organism>
<keyword evidence="2" id="KW-0229">DNA integration</keyword>
<keyword evidence="7" id="KW-1185">Reference proteome</keyword>
<evidence type="ECO:0000256" key="3">
    <source>
        <dbReference type="ARBA" id="ARBA00023125"/>
    </source>
</evidence>
<evidence type="ECO:0000256" key="2">
    <source>
        <dbReference type="ARBA" id="ARBA00022908"/>
    </source>
</evidence>
<evidence type="ECO:0000259" key="5">
    <source>
        <dbReference type="PROSITE" id="PS51898"/>
    </source>
</evidence>
<dbReference type="Pfam" id="PF20172">
    <property type="entry name" value="DUF6538"/>
    <property type="match status" value="1"/>
</dbReference>
<keyword evidence="4" id="KW-0233">DNA recombination</keyword>
<reference evidence="6 7" key="1">
    <citation type="submission" date="2023-03" db="EMBL/GenBank/DDBJ databases">
        <title>Halomonas sp. nov., isolated from Korean tranditional fermented seafood 'Jeotgal'.</title>
        <authorList>
            <person name="Kim B."/>
            <person name="Shin N.-R."/>
        </authorList>
    </citation>
    <scope>NUCLEOTIDE SEQUENCE [LARGE SCALE GENOMIC DNA]</scope>
    <source>
        <strain evidence="6 7">SG2L-4</strain>
    </source>
</reference>
<name>A0ABY9YW73_9GAMM</name>
<dbReference type="InterPro" id="IPR011010">
    <property type="entry name" value="DNA_brk_join_enz"/>
</dbReference>
<proteinExistence type="inferred from homology"/>
<feature type="domain" description="Tyr recombinase" evidence="5">
    <location>
        <begin position="232"/>
        <end position="423"/>
    </location>
</feature>
<evidence type="ECO:0000256" key="4">
    <source>
        <dbReference type="ARBA" id="ARBA00023172"/>
    </source>
</evidence>
<gene>
    <name evidence="6" type="ORF">P1P91_09325</name>
</gene>
<dbReference type="InterPro" id="IPR013762">
    <property type="entry name" value="Integrase-like_cat_sf"/>
</dbReference>
<dbReference type="SUPFAM" id="SSF56349">
    <property type="entry name" value="DNA breaking-rejoining enzymes"/>
    <property type="match status" value="1"/>
</dbReference>
<dbReference type="Gene3D" id="1.10.443.10">
    <property type="entry name" value="Intergrase catalytic core"/>
    <property type="match status" value="1"/>
</dbReference>
<dbReference type="PANTHER" id="PTHR30349">
    <property type="entry name" value="PHAGE INTEGRASE-RELATED"/>
    <property type="match status" value="1"/>
</dbReference>
<dbReference type="RefSeq" id="WP_311882177.1">
    <property type="nucleotide sequence ID" value="NZ_CP119391.1"/>
</dbReference>
<protein>
    <submittedName>
        <fullName evidence="6">Site-specific integrase</fullName>
    </submittedName>
</protein>
<dbReference type="InterPro" id="IPR010998">
    <property type="entry name" value="Integrase_recombinase_N"/>
</dbReference>
<dbReference type="InterPro" id="IPR050090">
    <property type="entry name" value="Tyrosine_recombinase_XerCD"/>
</dbReference>
<dbReference type="CDD" id="cd01184">
    <property type="entry name" value="INT_C_like_1"/>
    <property type="match status" value="1"/>
</dbReference>
<evidence type="ECO:0000313" key="6">
    <source>
        <dbReference type="EMBL" id="WNK19081.1"/>
    </source>
</evidence>
<dbReference type="Proteomes" id="UP001301869">
    <property type="component" value="Chromosome"/>
</dbReference>
<dbReference type="PROSITE" id="PS51898">
    <property type="entry name" value="TYR_RECOMBINASE"/>
    <property type="match status" value="1"/>
</dbReference>
<dbReference type="Gene3D" id="1.10.150.130">
    <property type="match status" value="1"/>
</dbReference>
<dbReference type="Pfam" id="PF00589">
    <property type="entry name" value="Phage_integrase"/>
    <property type="match status" value="1"/>
</dbReference>
<dbReference type="InterPro" id="IPR046668">
    <property type="entry name" value="DUF6538"/>
</dbReference>
<evidence type="ECO:0000313" key="7">
    <source>
        <dbReference type="Proteomes" id="UP001301869"/>
    </source>
</evidence>
<dbReference type="InterPro" id="IPR002104">
    <property type="entry name" value="Integrase_catalytic"/>
</dbReference>
<accession>A0ABY9YW73</accession>
<sequence>MGNSSKTPAYLIRSRHGIWYFRIVVPTYAQQRIGKKVIKRSLRTRSKREAILKASSLLIEASELIGRALPDAQLNGSSPLASLPESHLASSQNIVIPHAPAKRLSEVLEGYRQQQRLEGVSLKTLDDKQAVVDLLIRIVGDLPITDYTIETVKQFRDTVLQLPPLATRTLTQKPHLTLDMLIETADKTISITTYNNYVKNLVTVFEHAVAMELITRNPFSGMKIKLKRKVNSYRDEFTEEEIGRIFFEVKQQEGWKYWIPHLGYYGAFRLNEICQLYKEDVKIIDGIACIHVRERKPDQRLKNHSAERVIPIHHDLLKMGFVEYVSSLPDQSRVFNLRWSEKHGYSATPSKWFGRLRDKLGIEQRGRGKKDFHSFRHTIANELKQKGVSENQIGGVLGHTTGGITNTRYGKEYEPDVLKSAIGLIRSID</sequence>